<feature type="chain" id="PRO_5045255249" evidence="1">
    <location>
        <begin position="28"/>
        <end position="1359"/>
    </location>
</feature>
<proteinExistence type="predicted"/>
<feature type="signal peptide" evidence="1">
    <location>
        <begin position="1"/>
        <end position="27"/>
    </location>
</feature>
<dbReference type="EMBL" id="JAUSVO010000006">
    <property type="protein sequence ID" value="MDQ0439765.1"/>
    <property type="molecule type" value="Genomic_DNA"/>
</dbReference>
<dbReference type="Pfam" id="PF03797">
    <property type="entry name" value="Autotransporter"/>
    <property type="match status" value="1"/>
</dbReference>
<gene>
    <name evidence="3" type="ORF">QO014_004171</name>
</gene>
<dbReference type="InterPro" id="IPR036709">
    <property type="entry name" value="Autotransporte_beta_dom_sf"/>
</dbReference>
<dbReference type="SUPFAM" id="SSF51126">
    <property type="entry name" value="Pectin lyase-like"/>
    <property type="match status" value="1"/>
</dbReference>
<evidence type="ECO:0000313" key="4">
    <source>
        <dbReference type="Proteomes" id="UP001241603"/>
    </source>
</evidence>
<keyword evidence="4" id="KW-1185">Reference proteome</keyword>
<dbReference type="InterPro" id="IPR006315">
    <property type="entry name" value="OM_autotransptr_brl_dom"/>
</dbReference>
<dbReference type="NCBIfam" id="TIGR01414">
    <property type="entry name" value="autotrans_barl"/>
    <property type="match status" value="1"/>
</dbReference>
<reference evidence="3 4" key="1">
    <citation type="submission" date="2023-07" db="EMBL/GenBank/DDBJ databases">
        <title>Genomic Encyclopedia of Type Strains, Phase IV (KMG-IV): sequencing the most valuable type-strain genomes for metagenomic binning, comparative biology and taxonomic classification.</title>
        <authorList>
            <person name="Goeker M."/>
        </authorList>
    </citation>
    <scope>NUCLEOTIDE SEQUENCE [LARGE SCALE GENOMIC DNA]</scope>
    <source>
        <strain evidence="3 4">B6-8</strain>
    </source>
</reference>
<dbReference type="InterPro" id="IPR005546">
    <property type="entry name" value="Autotransporte_beta"/>
</dbReference>
<evidence type="ECO:0000256" key="1">
    <source>
        <dbReference type="SAM" id="SignalP"/>
    </source>
</evidence>
<evidence type="ECO:0000259" key="2">
    <source>
        <dbReference type="PROSITE" id="PS51208"/>
    </source>
</evidence>
<dbReference type="SMART" id="SM00869">
    <property type="entry name" value="Autotransporter"/>
    <property type="match status" value="1"/>
</dbReference>
<organism evidence="3 4">
    <name type="scientific">Kaistia dalseonensis</name>
    <dbReference type="NCBI Taxonomy" id="410840"/>
    <lineage>
        <taxon>Bacteria</taxon>
        <taxon>Pseudomonadati</taxon>
        <taxon>Pseudomonadota</taxon>
        <taxon>Alphaproteobacteria</taxon>
        <taxon>Hyphomicrobiales</taxon>
        <taxon>Kaistiaceae</taxon>
        <taxon>Kaistia</taxon>
    </lineage>
</organism>
<dbReference type="Gene3D" id="2.160.20.160">
    <property type="match status" value="1"/>
</dbReference>
<protein>
    <submittedName>
        <fullName evidence="3">Outer membrane autotransporter protein</fullName>
    </submittedName>
</protein>
<dbReference type="RefSeq" id="WP_266350653.1">
    <property type="nucleotide sequence ID" value="NZ_JAPKNG010000006.1"/>
</dbReference>
<name>A0ABU0HDG0_9HYPH</name>
<sequence>MSFLSDRGRRRALLAATAIVWAPSAFAANTTIANGTTRTTRLTMQGTDTLTVDSGGAITTSRDPSVRLTGSNANLTIDNSGTISSTDGRAIRAEDFSGSFSLSLTNETGALIQGTDDALAISSSINGGTVTVVNDGTIRSTGGQAIGFRPATGGTISITNNGLMETKGTQDVVRTGGNATITNTGTIQNTTDGVWTGSYWNRANAVDFYTAGSGTVYNSGTISGSKSGIAGQSGTGSFEITNYADGDIIGRNGPAIRFSIPDGVDTPEELATLKAVHVVNYGTITGEATDLSHPSRWNTDGDGIDIDYLANIENHGTIESTGALGVWADDPAHINVPEAIAIGGGSITNYWGGLIHSKGQAIVVDDSDGGSAYGATTITNAGAIVSDIGEAITLRGDFADTLKNYGFIVGDVDMGGGSDTVKNWGWISGSVDLGSGNDTLENGGAILGDVAAGAGDDKVRNDGWIAGKVTLGGGRNSLDNDGVILRGVTAGDGNDKVDNSGWIGGDVTLGNGRNRVDNGGAILGDVATGSGDDKVDNSGWIGGDVTLGKGRNSLDNSGVIRGDVAAGSGDDKVDNSGWIGGDVALGNGRNVLDNSGAILGDVAGGNGDDTVHNEGWIGGDIWLGRGTDLVSNSGAIVGNIAFGSGFGLLANSGSIGGSVSADWGMGWFANSGTIGGDVVGGNFLFNTGAIGGDVRVEHGASVTLNAGNIGGKVSFAGGDDVLANSGSIAGDVSFSYGKDWLINSGAIGGNVAMGSGDDTVELHDGSSIAGTLDGGDGSDSLSVWSSSSDVATLSRVSAFETLGIRQGNWTFGDDQSYSDGVTVYSGASLAVNTTLSAVTTVQGGARLSGSGSVSGLVTTGLGAVIVPGTGTSGTLSVNGDASLNDATFMVGMAADGASNRLAVSGTAAVNGGTVVLDLAPGPYVVGTKATIVSADGGVTGSGFSSLQAPSTLFITPQLGMEPNAVTITLDRNGVPFASFAQTANQWAVANALDAGTSASGLYNLIANSTTGAFLPQTYDSLSGEIHADLVGTLLDQSMQTELTLLQRLRQIGVPGKTAAPSQKLGYGEEAKPNTAAFDALEASGPHYSGWTQAFGSWLNRDGDGNSANTDSSVGGALVGADLSNDNYTFGLAGGYSWGSADTSNWSSSADIDTALLAVYGGVALDAVKLRGGASMGWSSIDTTRTATAGGVTERPQANYDATTGNVFGEVAYDAKVGGSIIEPYAGLGWVSVNGDSFSETAAVLTGLSSSGASYSTAYSTLGARFSTDFLVDGNRLTPRAMLGWRHAFDDVPPEAAMLFNNTATGFTVIGTPIAQDSLLVEAGADLAFNQRVSLGVVYSGSFASNADSNAVKVTGEVRF</sequence>
<comment type="caution">
    <text evidence="3">The sequence shown here is derived from an EMBL/GenBank/DDBJ whole genome shotgun (WGS) entry which is preliminary data.</text>
</comment>
<dbReference type="SUPFAM" id="SSF103515">
    <property type="entry name" value="Autotransporter"/>
    <property type="match status" value="1"/>
</dbReference>
<feature type="domain" description="Autotransporter" evidence="2">
    <location>
        <begin position="1082"/>
        <end position="1359"/>
    </location>
</feature>
<dbReference type="Gene3D" id="2.40.128.130">
    <property type="entry name" value="Autotransporter beta-domain"/>
    <property type="match status" value="1"/>
</dbReference>
<dbReference type="Proteomes" id="UP001241603">
    <property type="component" value="Unassembled WGS sequence"/>
</dbReference>
<evidence type="ECO:0000313" key="3">
    <source>
        <dbReference type="EMBL" id="MDQ0439765.1"/>
    </source>
</evidence>
<accession>A0ABU0HDG0</accession>
<dbReference type="InterPro" id="IPR011050">
    <property type="entry name" value="Pectin_lyase_fold/virulence"/>
</dbReference>
<dbReference type="PROSITE" id="PS51208">
    <property type="entry name" value="AUTOTRANSPORTER"/>
    <property type="match status" value="1"/>
</dbReference>
<keyword evidence="1" id="KW-0732">Signal</keyword>